<dbReference type="Gramene" id="PNW76151">
    <property type="protein sequence ID" value="PNW76151"/>
    <property type="gene ID" value="CHLRE_12g545752v5"/>
</dbReference>
<dbReference type="AlphaFoldDB" id="A0A2K3D6J4"/>
<proteinExistence type="predicted"/>
<dbReference type="Proteomes" id="UP000006906">
    <property type="component" value="Chromosome 12"/>
</dbReference>
<dbReference type="KEGG" id="cre:CHLRE_12g545752v5"/>
<reference evidence="2 3" key="1">
    <citation type="journal article" date="2007" name="Science">
        <title>The Chlamydomonas genome reveals the evolution of key animal and plant functions.</title>
        <authorList>
            <person name="Merchant S.S."/>
            <person name="Prochnik S.E."/>
            <person name="Vallon O."/>
            <person name="Harris E.H."/>
            <person name="Karpowicz S.J."/>
            <person name="Witman G.B."/>
            <person name="Terry A."/>
            <person name="Salamov A."/>
            <person name="Fritz-Laylin L.K."/>
            <person name="Marechal-Drouard L."/>
            <person name="Marshall W.F."/>
            <person name="Qu L.H."/>
            <person name="Nelson D.R."/>
            <person name="Sanderfoot A.A."/>
            <person name="Spalding M.H."/>
            <person name="Kapitonov V.V."/>
            <person name="Ren Q."/>
            <person name="Ferris P."/>
            <person name="Lindquist E."/>
            <person name="Shapiro H."/>
            <person name="Lucas S.M."/>
            <person name="Grimwood J."/>
            <person name="Schmutz J."/>
            <person name="Cardol P."/>
            <person name="Cerutti H."/>
            <person name="Chanfreau G."/>
            <person name="Chen C.L."/>
            <person name="Cognat V."/>
            <person name="Croft M.T."/>
            <person name="Dent R."/>
            <person name="Dutcher S."/>
            <person name="Fernandez E."/>
            <person name="Fukuzawa H."/>
            <person name="Gonzalez-Ballester D."/>
            <person name="Gonzalez-Halphen D."/>
            <person name="Hallmann A."/>
            <person name="Hanikenne M."/>
            <person name="Hippler M."/>
            <person name="Inwood W."/>
            <person name="Jabbari K."/>
            <person name="Kalanon M."/>
            <person name="Kuras R."/>
            <person name="Lefebvre P.A."/>
            <person name="Lemaire S.D."/>
            <person name="Lobanov A.V."/>
            <person name="Lohr M."/>
            <person name="Manuell A."/>
            <person name="Meier I."/>
            <person name="Mets L."/>
            <person name="Mittag M."/>
            <person name="Mittelmeier T."/>
            <person name="Moroney J.V."/>
            <person name="Moseley J."/>
            <person name="Napoli C."/>
            <person name="Nedelcu A.M."/>
            <person name="Niyogi K."/>
            <person name="Novoselov S.V."/>
            <person name="Paulsen I.T."/>
            <person name="Pazour G."/>
            <person name="Purton S."/>
            <person name="Ral J.P."/>
            <person name="Riano-Pachon D.M."/>
            <person name="Riekhof W."/>
            <person name="Rymarquis L."/>
            <person name="Schroda M."/>
            <person name="Stern D."/>
            <person name="Umen J."/>
            <person name="Willows R."/>
            <person name="Wilson N."/>
            <person name="Zimmer S.L."/>
            <person name="Allmer J."/>
            <person name="Balk J."/>
            <person name="Bisova K."/>
            <person name="Chen C.J."/>
            <person name="Elias M."/>
            <person name="Gendler K."/>
            <person name="Hauser C."/>
            <person name="Lamb M.R."/>
            <person name="Ledford H."/>
            <person name="Long J.C."/>
            <person name="Minagawa J."/>
            <person name="Page M.D."/>
            <person name="Pan J."/>
            <person name="Pootakham W."/>
            <person name="Roje S."/>
            <person name="Rose A."/>
            <person name="Stahlberg E."/>
            <person name="Terauchi A.M."/>
            <person name="Yang P."/>
            <person name="Ball S."/>
            <person name="Bowler C."/>
            <person name="Dieckmann C.L."/>
            <person name="Gladyshev V.N."/>
            <person name="Green P."/>
            <person name="Jorgensen R."/>
            <person name="Mayfield S."/>
            <person name="Mueller-Roeber B."/>
            <person name="Rajamani S."/>
            <person name="Sayre R.T."/>
            <person name="Brokstein P."/>
            <person name="Dubchak I."/>
            <person name="Goodstein D."/>
            <person name="Hornick L."/>
            <person name="Huang Y.W."/>
            <person name="Jhaveri J."/>
            <person name="Luo Y."/>
            <person name="Martinez D."/>
            <person name="Ngau W.C."/>
            <person name="Otillar B."/>
            <person name="Poliakov A."/>
            <person name="Porter A."/>
            <person name="Szajkowski L."/>
            <person name="Werner G."/>
            <person name="Zhou K."/>
            <person name="Grigoriev I.V."/>
            <person name="Rokhsar D.S."/>
            <person name="Grossman A.R."/>
        </authorList>
    </citation>
    <scope>NUCLEOTIDE SEQUENCE [LARGE SCALE GENOMIC DNA]</scope>
    <source>
        <strain evidence="3">CC-503</strain>
    </source>
</reference>
<accession>A0A2K3D6J4</accession>
<keyword evidence="3" id="KW-1185">Reference proteome</keyword>
<feature type="region of interest" description="Disordered" evidence="1">
    <location>
        <begin position="176"/>
        <end position="210"/>
    </location>
</feature>
<dbReference type="ExpressionAtlas" id="A0A2K3D6J4">
    <property type="expression patterns" value="differential"/>
</dbReference>
<dbReference type="RefSeq" id="XP_042919102.1">
    <property type="nucleotide sequence ID" value="XM_043068872.1"/>
</dbReference>
<sequence>MLSEYERLASSHKLSATAPHYLLIDTNVALHQVRCSGAHLGILLRLGFTDLASFLLFFARRRTAPVSTVLQADGLPAAELAQGIQGALERVLAAAHGNTGGVAAGPPPAAALVPAGNPAAKVARIYRTGPGLTAVGLLAWYKWLRVLRGENPPRGNQQLLWAFIVLAHLYQASSPTAASAGPAPPSACDREGQRKHRQQAKPSSAAPWGAMAGSGQRAAVLRMASSAAPVDAAWWLQRRGGGHQRH</sequence>
<name>A0A2K3D6J4_CHLRE</name>
<dbReference type="InParanoid" id="A0A2K3D6J4"/>
<evidence type="ECO:0000313" key="3">
    <source>
        <dbReference type="Proteomes" id="UP000006906"/>
    </source>
</evidence>
<evidence type="ECO:0000256" key="1">
    <source>
        <dbReference type="SAM" id="MobiDB-lite"/>
    </source>
</evidence>
<dbReference type="EMBL" id="CM008973">
    <property type="protein sequence ID" value="PNW76151.1"/>
    <property type="molecule type" value="Genomic_DNA"/>
</dbReference>
<evidence type="ECO:0000313" key="2">
    <source>
        <dbReference type="EMBL" id="PNW76151.1"/>
    </source>
</evidence>
<organism evidence="2 3">
    <name type="scientific">Chlamydomonas reinhardtii</name>
    <name type="common">Chlamydomonas smithii</name>
    <dbReference type="NCBI Taxonomy" id="3055"/>
    <lineage>
        <taxon>Eukaryota</taxon>
        <taxon>Viridiplantae</taxon>
        <taxon>Chlorophyta</taxon>
        <taxon>core chlorophytes</taxon>
        <taxon>Chlorophyceae</taxon>
        <taxon>CS clade</taxon>
        <taxon>Chlamydomonadales</taxon>
        <taxon>Chlamydomonadaceae</taxon>
        <taxon>Chlamydomonas</taxon>
    </lineage>
</organism>
<protein>
    <submittedName>
        <fullName evidence="2">Uncharacterized protein</fullName>
    </submittedName>
</protein>
<gene>
    <name evidence="2" type="ORF">CHLRE_12g545752v5</name>
</gene>
<dbReference type="GeneID" id="5719574"/>